<dbReference type="AlphaFoldDB" id="A0A095UBV8"/>
<accession>A0A095UBV8</accession>
<proteinExistence type="inferred from homology"/>
<keyword evidence="6" id="KW-1185">Reference proteome</keyword>
<evidence type="ECO:0000313" key="5">
    <source>
        <dbReference type="EMBL" id="KGD71933.1"/>
    </source>
</evidence>
<comment type="cofactor">
    <cofactor evidence="1">
        <name>FMN</name>
        <dbReference type="ChEBI" id="CHEBI:58210"/>
    </cofactor>
</comment>
<evidence type="ECO:0000259" key="4">
    <source>
        <dbReference type="SMART" id="SM00903"/>
    </source>
</evidence>
<protein>
    <submittedName>
        <fullName evidence="5">Flavin reductase</fullName>
    </submittedName>
</protein>
<dbReference type="InterPro" id="IPR012349">
    <property type="entry name" value="Split_barrel_FMN-bd"/>
</dbReference>
<dbReference type="SMART" id="SM00903">
    <property type="entry name" value="Flavin_Reduct"/>
    <property type="match status" value="1"/>
</dbReference>
<dbReference type="EMBL" id="JPKR02000003">
    <property type="protein sequence ID" value="KGD71933.1"/>
    <property type="molecule type" value="Genomic_DNA"/>
</dbReference>
<dbReference type="eggNOG" id="COG1853">
    <property type="taxonomic scope" value="Bacteria"/>
</dbReference>
<comment type="caution">
    <text evidence="5">The sequence shown here is derived from an EMBL/GenBank/DDBJ whole genome shotgun (WGS) entry which is preliminary data.</text>
</comment>
<sequence>MHDSLPAEKAYRILEAGPVILVSTRGTDGRTNLMTAGFHMMMQHAPPLVGVIIGPWDYSYQALSDTGECVLAVPPAGMAKTVVDIGNCSGETDDKFARFGLTPIAAQSISAPLVDECLANLECRVVDDRQVRRYNLWVLEVRRIWLDSAWQELRLLHHQGDGHFSVDGEMLDLSDRMVKWRDLMN</sequence>
<dbReference type="PANTHER" id="PTHR43567">
    <property type="entry name" value="FLAVOREDOXIN-RELATED-RELATED"/>
    <property type="match status" value="1"/>
</dbReference>
<dbReference type="GO" id="GO:0016646">
    <property type="term" value="F:oxidoreductase activity, acting on the CH-NH group of donors, NAD or NADP as acceptor"/>
    <property type="evidence" value="ECO:0007669"/>
    <property type="project" value="UniProtKB-ARBA"/>
</dbReference>
<evidence type="ECO:0000313" key="6">
    <source>
        <dbReference type="Proteomes" id="UP000029577"/>
    </source>
</evidence>
<dbReference type="GO" id="GO:0010181">
    <property type="term" value="F:FMN binding"/>
    <property type="evidence" value="ECO:0007669"/>
    <property type="project" value="InterPro"/>
</dbReference>
<dbReference type="Pfam" id="PF01613">
    <property type="entry name" value="Flavin_Reduct"/>
    <property type="match status" value="1"/>
</dbReference>
<gene>
    <name evidence="5" type="ORF">HA49_14050</name>
</gene>
<evidence type="ECO:0000256" key="1">
    <source>
        <dbReference type="ARBA" id="ARBA00001917"/>
    </source>
</evidence>
<dbReference type="PANTHER" id="PTHR43567:SF1">
    <property type="entry name" value="FLAVOREDOXIN"/>
    <property type="match status" value="1"/>
</dbReference>
<dbReference type="RefSeq" id="WP_020078423.1">
    <property type="nucleotide sequence ID" value="NZ_JPKR02000003.1"/>
</dbReference>
<evidence type="ECO:0000256" key="3">
    <source>
        <dbReference type="ARBA" id="ARBA00038054"/>
    </source>
</evidence>
<dbReference type="InterPro" id="IPR002563">
    <property type="entry name" value="Flavin_Rdtase-like_dom"/>
</dbReference>
<dbReference type="OrthoDB" id="9792436at2"/>
<keyword evidence="2" id="KW-0285">Flavoprotein</keyword>
<dbReference type="InterPro" id="IPR052174">
    <property type="entry name" value="Flavoredoxin"/>
</dbReference>
<dbReference type="Proteomes" id="UP000029577">
    <property type="component" value="Unassembled WGS sequence"/>
</dbReference>
<evidence type="ECO:0000256" key="2">
    <source>
        <dbReference type="ARBA" id="ARBA00022630"/>
    </source>
</evidence>
<name>A0A095UBV8_9GAMM</name>
<dbReference type="SUPFAM" id="SSF50475">
    <property type="entry name" value="FMN-binding split barrel"/>
    <property type="match status" value="1"/>
</dbReference>
<reference evidence="5" key="1">
    <citation type="submission" date="2014-12" db="EMBL/GenBank/DDBJ databases">
        <title>The draft genome of the Tatumella morbirosei type strain, LMG23360T isolated from pineapple rot.</title>
        <authorList>
            <person name="Smits T.H."/>
            <person name="Palmer M."/>
            <person name="Venter S.N."/>
            <person name="Duffy B."/>
            <person name="Steenkamp E.T."/>
            <person name="Chan W.Y."/>
            <person name="Coutinho T.A."/>
            <person name="Coetzee M.P."/>
            <person name="De Maayer P."/>
        </authorList>
    </citation>
    <scope>NUCLEOTIDE SEQUENCE [LARGE SCALE GENOMIC DNA]</scope>
    <source>
        <strain evidence="5">LMG 23360</strain>
    </source>
</reference>
<comment type="similarity">
    <text evidence="3">Belongs to the flavoredoxin family.</text>
</comment>
<feature type="domain" description="Flavin reductase like" evidence="4">
    <location>
        <begin position="12"/>
        <end position="164"/>
    </location>
</feature>
<dbReference type="Gene3D" id="2.30.110.10">
    <property type="entry name" value="Electron Transport, Fmn-binding Protein, Chain A"/>
    <property type="match status" value="1"/>
</dbReference>
<organism evidence="5 6">
    <name type="scientific">Tatumella morbirosei</name>
    <dbReference type="NCBI Taxonomy" id="642227"/>
    <lineage>
        <taxon>Bacteria</taxon>
        <taxon>Pseudomonadati</taxon>
        <taxon>Pseudomonadota</taxon>
        <taxon>Gammaproteobacteria</taxon>
        <taxon>Enterobacterales</taxon>
        <taxon>Erwiniaceae</taxon>
        <taxon>Tatumella</taxon>
    </lineage>
</organism>